<protein>
    <submittedName>
        <fullName evidence="1">Uncharacterized protein</fullName>
    </submittedName>
</protein>
<reference evidence="1 2" key="1">
    <citation type="submission" date="2020-09" db="EMBL/GenBank/DDBJ databases">
        <title>Resistance determinants and their genetic context in bacteria from a longitudinal study of pigs reared under conventional and antibiotic-free husbandry practices.</title>
        <authorList>
            <person name="Poulin-Laprade D."/>
            <person name="Brouard J.-S."/>
            <person name="Gagnon N."/>
            <person name="Turcotte A."/>
            <person name="Langlois A."/>
            <person name="Matte J.J."/>
            <person name="Carrillo C.D."/>
            <person name="Zaheer R."/>
            <person name="McAllister T."/>
            <person name="Topp E."/>
            <person name="Talbot G."/>
        </authorList>
    </citation>
    <scope>NUCLEOTIDE SEQUENCE [LARGE SCALE GENOMIC DNA]</scope>
    <source>
        <strain evidence="1 2">Res13-Abat-PEA21-P4-01-A</strain>
        <plasmid evidence="1 2">unnamed1774</plasmid>
    </source>
</reference>
<evidence type="ECO:0000313" key="1">
    <source>
        <dbReference type="EMBL" id="QPF15253.1"/>
    </source>
</evidence>
<evidence type="ECO:0000313" key="2">
    <source>
        <dbReference type="Proteomes" id="UP000594659"/>
    </source>
</evidence>
<dbReference type="AlphaFoldDB" id="A0A7S8WHB8"/>
<geneLocation type="plasmid" evidence="1 2">
    <name>unnamed1774</name>
</geneLocation>
<organism evidence="1 2">
    <name type="scientific">Acinetobacter baumannii</name>
    <dbReference type="NCBI Taxonomy" id="470"/>
    <lineage>
        <taxon>Bacteria</taxon>
        <taxon>Pseudomonadati</taxon>
        <taxon>Pseudomonadota</taxon>
        <taxon>Gammaproteobacteria</taxon>
        <taxon>Moraxellales</taxon>
        <taxon>Moraxellaceae</taxon>
        <taxon>Acinetobacter</taxon>
        <taxon>Acinetobacter calcoaceticus/baumannii complex</taxon>
    </lineage>
</organism>
<name>A0A7S8WHB8_ACIBA</name>
<accession>A0A7S8WHB8</accession>
<gene>
    <name evidence="1" type="ORF">IMO23_18730</name>
</gene>
<dbReference type="Proteomes" id="UP000594659">
    <property type="component" value="Plasmid unnamed1774"/>
</dbReference>
<proteinExistence type="predicted"/>
<keyword evidence="1" id="KW-0614">Plasmid</keyword>
<dbReference type="RefSeq" id="WP_195707796.1">
    <property type="nucleotide sequence ID" value="NZ_CP062920.1"/>
</dbReference>
<dbReference type="EMBL" id="CP062920">
    <property type="protein sequence ID" value="QPF15253.1"/>
    <property type="molecule type" value="Genomic_DNA"/>
</dbReference>
<sequence length="74" mass="8738">MYKGSSTDVGDVKRWMETGVYTESEIKTQDFRDGYWKTEDFELQVKPGDYVIRTENGEFYGMKGYLFRTLFKPA</sequence>